<dbReference type="EMBL" id="BMCG01000002">
    <property type="protein sequence ID" value="GGC02876.1"/>
    <property type="molecule type" value="Genomic_DNA"/>
</dbReference>
<keyword evidence="7" id="KW-0732">Signal</keyword>
<evidence type="ECO:0000256" key="2">
    <source>
        <dbReference type="ARBA" id="ARBA00009810"/>
    </source>
</evidence>
<dbReference type="Gene3D" id="3.55.50.30">
    <property type="match status" value="1"/>
</dbReference>
<evidence type="ECO:0000256" key="10">
    <source>
        <dbReference type="ARBA" id="ARBA00023077"/>
    </source>
</evidence>
<dbReference type="Gene3D" id="2.170.130.10">
    <property type="entry name" value="TonB-dependent receptor, plug domain"/>
    <property type="match status" value="1"/>
</dbReference>
<evidence type="ECO:0000256" key="12">
    <source>
        <dbReference type="ARBA" id="ARBA00023170"/>
    </source>
</evidence>
<dbReference type="InterPro" id="IPR039426">
    <property type="entry name" value="TonB-dep_rcpt-like"/>
</dbReference>
<keyword evidence="13 14" id="KW-0998">Cell outer membrane</keyword>
<dbReference type="GO" id="GO:0038023">
    <property type="term" value="F:signaling receptor activity"/>
    <property type="evidence" value="ECO:0007669"/>
    <property type="project" value="InterPro"/>
</dbReference>
<dbReference type="Pfam" id="PF00593">
    <property type="entry name" value="TonB_dep_Rec_b-barrel"/>
    <property type="match status" value="1"/>
</dbReference>
<evidence type="ECO:0000256" key="6">
    <source>
        <dbReference type="ARBA" id="ARBA00022692"/>
    </source>
</evidence>
<evidence type="ECO:0000259" key="17">
    <source>
        <dbReference type="SMART" id="SM00965"/>
    </source>
</evidence>
<evidence type="ECO:0000256" key="5">
    <source>
        <dbReference type="ARBA" id="ARBA00022496"/>
    </source>
</evidence>
<evidence type="ECO:0000313" key="19">
    <source>
        <dbReference type="Proteomes" id="UP000620266"/>
    </source>
</evidence>
<dbReference type="GO" id="GO:0015891">
    <property type="term" value="P:siderophore transport"/>
    <property type="evidence" value="ECO:0007669"/>
    <property type="project" value="InterPro"/>
</dbReference>
<keyword evidence="6 14" id="KW-0812">Transmembrane</keyword>
<keyword evidence="11 14" id="KW-0472">Membrane</keyword>
<dbReference type="PROSITE" id="PS01156">
    <property type="entry name" value="TONB_DEPENDENT_REC_2"/>
    <property type="match status" value="1"/>
</dbReference>
<dbReference type="PANTHER" id="PTHR30442:SF0">
    <property type="entry name" value="FE(3+) DICITRATE TRANSPORT PROTEIN FECA"/>
    <property type="match status" value="1"/>
</dbReference>
<dbReference type="Pfam" id="PF07660">
    <property type="entry name" value="STN"/>
    <property type="match status" value="1"/>
</dbReference>
<protein>
    <submittedName>
        <fullName evidence="18">Amino acid ABC transporter substrate-binding protein</fullName>
    </submittedName>
</protein>
<keyword evidence="12" id="KW-0675">Receptor</keyword>
<keyword evidence="3 14" id="KW-0813">Transport</keyword>
<dbReference type="CDD" id="cd01347">
    <property type="entry name" value="ligand_gated_channel"/>
    <property type="match status" value="1"/>
</dbReference>
<evidence type="ECO:0000256" key="16">
    <source>
        <dbReference type="RuleBase" id="RU003357"/>
    </source>
</evidence>
<name>A0A8J2UJV9_9BURK</name>
<keyword evidence="19" id="KW-1185">Reference proteome</keyword>
<proteinExistence type="inferred from homology"/>
<evidence type="ECO:0000256" key="9">
    <source>
        <dbReference type="ARBA" id="ARBA00023065"/>
    </source>
</evidence>
<accession>A0A8J2UJV9</accession>
<dbReference type="InterPro" id="IPR000531">
    <property type="entry name" value="Beta-barrel_TonB"/>
</dbReference>
<keyword evidence="9" id="KW-0406">Ion transport</keyword>
<keyword evidence="8" id="KW-0408">Iron</keyword>
<dbReference type="InterPro" id="IPR010917">
    <property type="entry name" value="TonB_rcpt_CS"/>
</dbReference>
<evidence type="ECO:0000313" key="18">
    <source>
        <dbReference type="EMBL" id="GGC02876.1"/>
    </source>
</evidence>
<comment type="subcellular location">
    <subcellularLocation>
        <location evidence="1 14">Cell outer membrane</location>
        <topology evidence="1 14">Multi-pass membrane protein</topology>
    </subcellularLocation>
</comment>
<dbReference type="Gene3D" id="2.40.170.20">
    <property type="entry name" value="TonB-dependent receptor, beta-barrel domain"/>
    <property type="match status" value="1"/>
</dbReference>
<feature type="domain" description="Secretin/TonB short N-terminal" evidence="17">
    <location>
        <begin position="89"/>
        <end position="140"/>
    </location>
</feature>
<dbReference type="SUPFAM" id="SSF56935">
    <property type="entry name" value="Porins"/>
    <property type="match status" value="1"/>
</dbReference>
<evidence type="ECO:0000256" key="8">
    <source>
        <dbReference type="ARBA" id="ARBA00023004"/>
    </source>
</evidence>
<dbReference type="Proteomes" id="UP000620266">
    <property type="component" value="Unassembled WGS sequence"/>
</dbReference>
<dbReference type="RefSeq" id="WP_229728759.1">
    <property type="nucleotide sequence ID" value="NZ_BMCG01000002.1"/>
</dbReference>
<dbReference type="PANTHER" id="PTHR30442">
    <property type="entry name" value="IRON III DICITRATE TRANSPORT PROTEIN FECA"/>
    <property type="match status" value="1"/>
</dbReference>
<dbReference type="GO" id="GO:0015343">
    <property type="term" value="F:siderophore-iron transmembrane transporter activity"/>
    <property type="evidence" value="ECO:0007669"/>
    <property type="project" value="InterPro"/>
</dbReference>
<evidence type="ECO:0000256" key="13">
    <source>
        <dbReference type="ARBA" id="ARBA00023237"/>
    </source>
</evidence>
<dbReference type="AlphaFoldDB" id="A0A8J2UJV9"/>
<dbReference type="NCBIfam" id="TIGR01783">
    <property type="entry name" value="TonB-siderophor"/>
    <property type="match status" value="1"/>
</dbReference>
<evidence type="ECO:0000256" key="4">
    <source>
        <dbReference type="ARBA" id="ARBA00022452"/>
    </source>
</evidence>
<dbReference type="InterPro" id="IPR036942">
    <property type="entry name" value="Beta-barrel_TonB_sf"/>
</dbReference>
<keyword evidence="5" id="KW-0410">Iron transport</keyword>
<sequence length="835" mass="90622">MTCRTLPNRHTPHVPASRPTASVFALKPLALAIHLMAFGSLLAAAGWSADAQAQIAAPPSANTAQARHYDIPAGALSTVLTRFSSETGIHLIGASSQAQGKNSPGLHGQHSVESGFAALLAGTGLEAFRQADGSYGIRPQGDAQVSAQPAGEALPAVTVTGNWLNNPNERRVLEHPGARSILERERIHESGAASVREALRQVAGVQAQENNGTSDSDVALNVGVRGLTARMSPRSLIMLDGVPVSFAPYGQPQLSLAPVSLGNMESIDVVRGAGSVRYGPQNVGGIINFVTRAIPQDFAGSVSLDTEIYGHTDHIKYSPNLFLGGTNDKGLGGAILYSGTHGKGYRAANSTTDIDDIILKGSYRFSPQSDLAVSLHHFDGKGRMPGGLTTAEYANDPFQSTRPYDQFMGDRTDASAKYTYHDGINNFEVLAYYVDSFRGSYVEQEGADANAGRRRLTSAPRNYHYFGIEPRYSRLFETGSVIQEISIGYRYLKESSAEVAARTAYYDPAGGNAFDLAMLPYQTSKGGTTAHAFYIDDRIDFGKWTITPGVRFERISTYNDVATINTAGAVTDFIQPSIDARETLPTISVQYRANEAWSLFANAGKSFGPQQYNQLTSTTNGLHPESAKTYEIGTHFNNQSLQGELTLFHIDFDKELQLERTITGEGQWTDLGATLHRGLESAVRYDLGDWDKALRGLSLYATYTYTQAISRAGNFEGRDLPLYSRHVAQFGTRYEIDRWTFNADVHMQSKQRSPGSGATYVTQENAAGRLGDIPGYATLGLRAGYDFGKQMDNLKLSVGVKNVFDRRYFTRSTDNNGGKFVGMPRTIYLQASVGF</sequence>
<reference evidence="18" key="1">
    <citation type="journal article" date="2014" name="Int. J. Syst. Evol. Microbiol.">
        <title>Complete genome sequence of Corynebacterium casei LMG S-19264T (=DSM 44701T), isolated from a smear-ripened cheese.</title>
        <authorList>
            <consortium name="US DOE Joint Genome Institute (JGI-PGF)"/>
            <person name="Walter F."/>
            <person name="Albersmeier A."/>
            <person name="Kalinowski J."/>
            <person name="Ruckert C."/>
        </authorList>
    </citation>
    <scope>NUCLEOTIDE SEQUENCE</scope>
    <source>
        <strain evidence="18">CCM 7086</strain>
    </source>
</reference>
<dbReference type="InterPro" id="IPR012910">
    <property type="entry name" value="Plug_dom"/>
</dbReference>
<evidence type="ECO:0000256" key="3">
    <source>
        <dbReference type="ARBA" id="ARBA00022448"/>
    </source>
</evidence>
<reference evidence="18" key="2">
    <citation type="submission" date="2020-09" db="EMBL/GenBank/DDBJ databases">
        <authorList>
            <person name="Sun Q."/>
            <person name="Sedlacek I."/>
        </authorList>
    </citation>
    <scope>NUCLEOTIDE SEQUENCE</scope>
    <source>
        <strain evidence="18">CCM 7086</strain>
    </source>
</reference>
<dbReference type="SMART" id="SM00965">
    <property type="entry name" value="STN"/>
    <property type="match status" value="1"/>
</dbReference>
<feature type="short sequence motif" description="TonB C-terminal box" evidence="15">
    <location>
        <begin position="818"/>
        <end position="835"/>
    </location>
</feature>
<evidence type="ECO:0000256" key="15">
    <source>
        <dbReference type="PROSITE-ProRule" id="PRU10144"/>
    </source>
</evidence>
<comment type="similarity">
    <text evidence="2 14 16">Belongs to the TonB-dependent receptor family.</text>
</comment>
<dbReference type="InterPro" id="IPR011662">
    <property type="entry name" value="Secretin/TonB_short_N"/>
</dbReference>
<dbReference type="Pfam" id="PF07715">
    <property type="entry name" value="Plug"/>
    <property type="match status" value="1"/>
</dbReference>
<gene>
    <name evidence="18" type="ORF">GCM10007205_10070</name>
</gene>
<evidence type="ECO:0000256" key="7">
    <source>
        <dbReference type="ARBA" id="ARBA00022729"/>
    </source>
</evidence>
<keyword evidence="10 16" id="KW-0798">TonB box</keyword>
<organism evidence="18 19">
    <name type="scientific">Oxalicibacterium flavum</name>
    <dbReference type="NCBI Taxonomy" id="179467"/>
    <lineage>
        <taxon>Bacteria</taxon>
        <taxon>Pseudomonadati</taxon>
        <taxon>Pseudomonadota</taxon>
        <taxon>Betaproteobacteria</taxon>
        <taxon>Burkholderiales</taxon>
        <taxon>Oxalobacteraceae</taxon>
        <taxon>Oxalicibacterium</taxon>
    </lineage>
</organism>
<comment type="caution">
    <text evidence="18">The sequence shown here is derived from an EMBL/GenBank/DDBJ whole genome shotgun (WGS) entry which is preliminary data.</text>
</comment>
<evidence type="ECO:0000256" key="1">
    <source>
        <dbReference type="ARBA" id="ARBA00004571"/>
    </source>
</evidence>
<evidence type="ECO:0000256" key="14">
    <source>
        <dbReference type="PROSITE-ProRule" id="PRU01360"/>
    </source>
</evidence>
<dbReference type="InterPro" id="IPR010105">
    <property type="entry name" value="TonB_sidphr_rcpt"/>
</dbReference>
<evidence type="ECO:0000256" key="11">
    <source>
        <dbReference type="ARBA" id="ARBA00023136"/>
    </source>
</evidence>
<keyword evidence="4 14" id="KW-1134">Transmembrane beta strand</keyword>
<dbReference type="GO" id="GO:0009279">
    <property type="term" value="C:cell outer membrane"/>
    <property type="evidence" value="ECO:0007669"/>
    <property type="project" value="UniProtKB-SubCell"/>
</dbReference>
<dbReference type="PROSITE" id="PS52016">
    <property type="entry name" value="TONB_DEPENDENT_REC_3"/>
    <property type="match status" value="1"/>
</dbReference>
<dbReference type="InterPro" id="IPR037066">
    <property type="entry name" value="Plug_dom_sf"/>
</dbReference>